<organism evidence="2 3">
    <name type="scientific">Candidatus Phaeomarinibacter ectocarpi</name>
    <dbReference type="NCBI Taxonomy" id="1458461"/>
    <lineage>
        <taxon>Bacteria</taxon>
        <taxon>Pseudomonadati</taxon>
        <taxon>Pseudomonadota</taxon>
        <taxon>Alphaproteobacteria</taxon>
        <taxon>Hyphomicrobiales</taxon>
        <taxon>Parvibaculaceae</taxon>
        <taxon>Candidatus Phaeomarinibacter</taxon>
    </lineage>
</organism>
<reference evidence="2 3" key="1">
    <citation type="journal article" date="2014" name="Front. Genet.">
        <title>Genome and metabolic network of "Candidatus Phaeomarinobacter ectocarpi" Ec32, a new candidate genus of Alphaproteobacteria frequently associated with brown algae.</title>
        <authorList>
            <person name="Dittami S.M."/>
            <person name="Barbeyron T."/>
            <person name="Boyen C."/>
            <person name="Cambefort J."/>
            <person name="Collet G."/>
            <person name="Delage L."/>
            <person name="Gobet A."/>
            <person name="Groisillier A."/>
            <person name="Leblanc C."/>
            <person name="Michel G."/>
            <person name="Scornet D."/>
            <person name="Siegel A."/>
            <person name="Tapia J.E."/>
            <person name="Tonon T."/>
        </authorList>
    </citation>
    <scope>NUCLEOTIDE SEQUENCE [LARGE SCALE GENOMIC DNA]</scope>
    <source>
        <strain evidence="2 3">Ec32</strain>
    </source>
</reference>
<dbReference type="PIRSF" id="PIRSF009471">
    <property type="entry name" value="UCP009471"/>
    <property type="match status" value="1"/>
</dbReference>
<dbReference type="InterPro" id="IPR037049">
    <property type="entry name" value="DUF1214_C_sf"/>
</dbReference>
<keyword evidence="3" id="KW-1185">Reference proteome</keyword>
<accession>X5MGM9</accession>
<dbReference type="HOGENOM" id="CLU_099815_0_0_5"/>
<dbReference type="Proteomes" id="UP000032160">
    <property type="component" value="Chromosome I"/>
</dbReference>
<dbReference type="SUPFAM" id="SSF160935">
    <property type="entry name" value="VPA0735-like"/>
    <property type="match status" value="1"/>
</dbReference>
<dbReference type="AlphaFoldDB" id="X5MGM9"/>
<evidence type="ECO:0000259" key="1">
    <source>
        <dbReference type="Pfam" id="PF06742"/>
    </source>
</evidence>
<dbReference type="InterPro" id="IPR012038">
    <property type="entry name" value="UCP009471"/>
</dbReference>
<name>X5MGM9_9HYPH</name>
<dbReference type="STRING" id="1458461.BN1012_Phect2461"/>
<gene>
    <name evidence="2" type="ORF">BN1012_Phect2461</name>
</gene>
<dbReference type="InterPro" id="IPR010621">
    <property type="entry name" value="DUF1214"/>
</dbReference>
<dbReference type="OrthoDB" id="7837485at2"/>
<sequence length="202" mass="22009">MFRLASFLKLTGVLLFAVVVGAGSAWWAIMGAIEASGVKNGPWYTSTAIGSAASDPYTRAQIALTGLLALNKSEAVYFTATQDDDGRPLSGACTYEVTGRNLAARWWSITAYGSDHYLMHNEQERFSYNVASLGLRFAPIAKWRINVSASEQQSNWLPVKKNDFFSLTLRLYNPSAQIIGNLESVGLPEIKRVSCTEEGAAS</sequence>
<dbReference type="PANTHER" id="PTHR36509">
    <property type="entry name" value="BLL3101 PROTEIN"/>
    <property type="match status" value="1"/>
</dbReference>
<evidence type="ECO:0000313" key="2">
    <source>
        <dbReference type="EMBL" id="CDO60674.1"/>
    </source>
</evidence>
<dbReference type="PANTHER" id="PTHR36509:SF2">
    <property type="entry name" value="BLL3101 PROTEIN"/>
    <property type="match status" value="1"/>
</dbReference>
<dbReference type="KEGG" id="pect:BN1012_Phect2461"/>
<proteinExistence type="predicted"/>
<evidence type="ECO:0000313" key="3">
    <source>
        <dbReference type="Proteomes" id="UP000032160"/>
    </source>
</evidence>
<protein>
    <recommendedName>
        <fullName evidence="1">DUF1214 domain-containing protein</fullName>
    </recommendedName>
</protein>
<dbReference type="EMBL" id="HG966617">
    <property type="protein sequence ID" value="CDO60674.1"/>
    <property type="molecule type" value="Genomic_DNA"/>
</dbReference>
<feature type="domain" description="DUF1214" evidence="1">
    <location>
        <begin position="74"/>
        <end position="175"/>
    </location>
</feature>
<dbReference type="RefSeq" id="WP_052534543.1">
    <property type="nucleotide sequence ID" value="NZ_HG966617.1"/>
</dbReference>
<dbReference type="Pfam" id="PF06742">
    <property type="entry name" value="DUF1214"/>
    <property type="match status" value="1"/>
</dbReference>
<dbReference type="Gene3D" id="2.60.120.600">
    <property type="entry name" value="Domain of unknown function DUF1214, C-terminal domain"/>
    <property type="match status" value="1"/>
</dbReference>